<evidence type="ECO:0000256" key="2">
    <source>
        <dbReference type="SAM" id="Phobius"/>
    </source>
</evidence>
<feature type="transmembrane region" description="Helical" evidence="2">
    <location>
        <begin position="209"/>
        <end position="235"/>
    </location>
</feature>
<accession>A0A158JV59</accession>
<dbReference type="PANTHER" id="PTHR41983">
    <property type="entry name" value="SHORT-CHAIN FATTY ACID TRANSPORTER-RELATED"/>
    <property type="match status" value="1"/>
</dbReference>
<feature type="transmembrane region" description="Helical" evidence="2">
    <location>
        <begin position="77"/>
        <end position="104"/>
    </location>
</feature>
<dbReference type="RefSeq" id="WP_231937435.1">
    <property type="nucleotide sequence ID" value="NZ_FCOK02000123.1"/>
</dbReference>
<feature type="transmembrane region" description="Helical" evidence="2">
    <location>
        <begin position="455"/>
        <end position="477"/>
    </location>
</feature>
<evidence type="ECO:0000313" key="3">
    <source>
        <dbReference type="EMBL" id="SAL72605.1"/>
    </source>
</evidence>
<dbReference type="Pfam" id="PF02667">
    <property type="entry name" value="SCFA_trans"/>
    <property type="match status" value="1"/>
</dbReference>
<feature type="transmembrane region" description="Helical" evidence="2">
    <location>
        <begin position="124"/>
        <end position="150"/>
    </location>
</feature>
<dbReference type="Proteomes" id="UP000054683">
    <property type="component" value="Unassembled WGS sequence"/>
</dbReference>
<dbReference type="GO" id="GO:0005886">
    <property type="term" value="C:plasma membrane"/>
    <property type="evidence" value="ECO:0007669"/>
    <property type="project" value="TreeGrafter"/>
</dbReference>
<evidence type="ECO:0000313" key="4">
    <source>
        <dbReference type="Proteomes" id="UP000054683"/>
    </source>
</evidence>
<feature type="transmembrane region" description="Helical" evidence="2">
    <location>
        <begin position="365"/>
        <end position="391"/>
    </location>
</feature>
<evidence type="ECO:0000256" key="1">
    <source>
        <dbReference type="SAM" id="MobiDB-lite"/>
    </source>
</evidence>
<feature type="transmembrane region" description="Helical" evidence="2">
    <location>
        <begin position="47"/>
        <end position="65"/>
    </location>
</feature>
<dbReference type="EMBL" id="FCOK02000123">
    <property type="protein sequence ID" value="SAL72605.1"/>
    <property type="molecule type" value="Genomic_DNA"/>
</dbReference>
<dbReference type="AlphaFoldDB" id="A0A158JV59"/>
<dbReference type="PANTHER" id="PTHR41983:SF2">
    <property type="entry name" value="SHORT-CHAIN FATTY ACID TRANSPORTER-RELATED"/>
    <property type="match status" value="1"/>
</dbReference>
<feature type="transmembrane region" description="Helical" evidence="2">
    <location>
        <begin position="431"/>
        <end position="448"/>
    </location>
</feature>
<sequence>MKTHETSAPLVVAPQPPSTSLPGGKSLMQRAVASCVYLFERLMPDPFVIVILLTVLTALCAVAVAPKGTPEVILGGWYKGIFGIFTFAFQMVLVLVTGYALASAPVIKGGLRSVSRLAVGPCSAVVLVFTVGAIATFLNWGFGLVVGAMLSKEVAKHVRVDFAWLVAAGYSSWVLWAFTGMSSSIALSIASPGNPLNLVEQHTHMVVPLSHTVFSTWNLLTGLAAMVLIPVIFILMRPAESDMIAAKQDALEAADGAPVPDESPRRRSFAGALEESRICALVFVVAGAAYLTIEWMRHGISLDIDTVIFIFLLAGLCLHGSPRRYVGAVTEAAKVTGPMLLQYPFYGGIMGIMAATGLAEVVASAYIRVASATTLPFLSYLASGLITLFIPSGGGHWAVQGPFTIPAAMHLGASLPGTSMAIAAGEMAGSLLQPFWAIPVVAIAGVGVQRVLGFTLVIFLTAGTFVGFIYLFVVPVFSGA</sequence>
<protein>
    <submittedName>
        <fullName evidence="3">Short-chain fatty acid transporter</fullName>
    </submittedName>
</protein>
<keyword evidence="2" id="KW-0812">Transmembrane</keyword>
<dbReference type="InterPro" id="IPR006160">
    <property type="entry name" value="SCFA_transpt_AtoE"/>
</dbReference>
<keyword evidence="2" id="KW-1133">Transmembrane helix</keyword>
<feature type="region of interest" description="Disordered" evidence="1">
    <location>
        <begin position="1"/>
        <end position="22"/>
    </location>
</feature>
<organism evidence="3 4">
    <name type="scientific">Caballeronia udeis</name>
    <dbReference type="NCBI Taxonomy" id="1232866"/>
    <lineage>
        <taxon>Bacteria</taxon>
        <taxon>Pseudomonadati</taxon>
        <taxon>Pseudomonadota</taxon>
        <taxon>Betaproteobacteria</taxon>
        <taxon>Burkholderiales</taxon>
        <taxon>Burkholderiaceae</taxon>
        <taxon>Caballeronia</taxon>
    </lineage>
</organism>
<reference evidence="3 4" key="1">
    <citation type="submission" date="2016-01" db="EMBL/GenBank/DDBJ databases">
        <authorList>
            <person name="Oliw E.H."/>
        </authorList>
    </citation>
    <scope>NUCLEOTIDE SEQUENCE [LARGE SCALE GENOMIC DNA]</scope>
    <source>
        <strain evidence="3">LMG 27134</strain>
    </source>
</reference>
<proteinExistence type="predicted"/>
<keyword evidence="2" id="KW-0472">Membrane</keyword>
<feature type="transmembrane region" description="Helical" evidence="2">
    <location>
        <begin position="299"/>
        <end position="319"/>
    </location>
</feature>
<feature type="transmembrane region" description="Helical" evidence="2">
    <location>
        <begin position="340"/>
        <end position="359"/>
    </location>
</feature>
<name>A0A158JV59_9BURK</name>
<gene>
    <name evidence="3" type="ORF">AWB69_08836</name>
</gene>